<accession>A0A948RX43</accession>
<comment type="caution">
    <text evidence="1">The sequence shown here is derived from an EMBL/GenBank/DDBJ whole genome shotgun (WGS) entry which is preliminary data.</text>
</comment>
<dbReference type="Gene3D" id="2.60.40.4070">
    <property type="match status" value="1"/>
</dbReference>
<dbReference type="AlphaFoldDB" id="A0A948RX43"/>
<evidence type="ECO:0000313" key="2">
    <source>
        <dbReference type="Proteomes" id="UP000777784"/>
    </source>
</evidence>
<dbReference type="Proteomes" id="UP000777784">
    <property type="component" value="Unassembled WGS sequence"/>
</dbReference>
<sequence length="181" mass="20307">MPVANLGAIYCSSSNDGVNYRLHYVSAREAYNIVCAAEDVLSGNPSQYLDYEIPPYAHLLMNVSSPYRLVRWSEDVLFNLLDDPAEVTIRFHAADLERTVYESPDTCAWLAFDGEIQVSDDECTLHDPTPSRWYRVTPPPGECVVNWDGTNARGVPVASGLYICRLQSGNSVRQTRMTLLR</sequence>
<evidence type="ECO:0008006" key="3">
    <source>
        <dbReference type="Google" id="ProtNLM"/>
    </source>
</evidence>
<evidence type="ECO:0000313" key="1">
    <source>
        <dbReference type="EMBL" id="MBU2691157.1"/>
    </source>
</evidence>
<gene>
    <name evidence="1" type="ORF">KJ970_09520</name>
</gene>
<name>A0A948RX43_UNCEI</name>
<organism evidence="1 2">
    <name type="scientific">Eiseniibacteriota bacterium</name>
    <dbReference type="NCBI Taxonomy" id="2212470"/>
    <lineage>
        <taxon>Bacteria</taxon>
        <taxon>Candidatus Eiseniibacteriota</taxon>
    </lineage>
</organism>
<proteinExistence type="predicted"/>
<reference evidence="1" key="1">
    <citation type="submission" date="2021-05" db="EMBL/GenBank/DDBJ databases">
        <title>Energy efficiency and biological interactions define the core microbiome of deep oligotrophic groundwater.</title>
        <authorList>
            <person name="Mehrshad M."/>
            <person name="Lopez-Fernandez M."/>
            <person name="Bell E."/>
            <person name="Bernier-Latmani R."/>
            <person name="Bertilsson S."/>
            <person name="Dopson M."/>
        </authorList>
    </citation>
    <scope>NUCLEOTIDE SEQUENCE</scope>
    <source>
        <strain evidence="1">Modern_marine.mb.64</strain>
    </source>
</reference>
<dbReference type="EMBL" id="JAHJDP010000046">
    <property type="protein sequence ID" value="MBU2691157.1"/>
    <property type="molecule type" value="Genomic_DNA"/>
</dbReference>
<protein>
    <recommendedName>
        <fullName evidence="3">FlgD Ig-like domain-containing protein</fullName>
    </recommendedName>
</protein>